<dbReference type="Pfam" id="PF08531">
    <property type="entry name" value="Bac_rhamnosid_N"/>
    <property type="match status" value="1"/>
</dbReference>
<dbReference type="InterPro" id="IPR008902">
    <property type="entry name" value="Rhamnosid_concanavalin"/>
</dbReference>
<dbReference type="Pfam" id="PF17389">
    <property type="entry name" value="Bac_rhamnosid6H"/>
    <property type="match status" value="1"/>
</dbReference>
<dbReference type="EC" id="3.2.1.40" evidence="2"/>
<reference evidence="8 9" key="1">
    <citation type="submission" date="2016-11" db="EMBL/GenBank/DDBJ databases">
        <authorList>
            <person name="Jaros S."/>
            <person name="Januszkiewicz K."/>
            <person name="Wedrychowicz H."/>
        </authorList>
    </citation>
    <scope>NUCLEOTIDE SEQUENCE [LARGE SCALE GENOMIC DNA]</scope>
    <source>
        <strain evidence="8 9">DSM 15929</strain>
    </source>
</reference>
<evidence type="ECO:0000259" key="4">
    <source>
        <dbReference type="Pfam" id="PF05592"/>
    </source>
</evidence>
<dbReference type="AlphaFoldDB" id="A0A1M7BUI4"/>
<dbReference type="Pfam" id="PF05592">
    <property type="entry name" value="Bac_rhamnosid"/>
    <property type="match status" value="1"/>
</dbReference>
<evidence type="ECO:0000313" key="9">
    <source>
        <dbReference type="Proteomes" id="UP000184386"/>
    </source>
</evidence>
<keyword evidence="9" id="KW-1185">Reference proteome</keyword>
<dbReference type="PANTHER" id="PTHR33307">
    <property type="entry name" value="ALPHA-RHAMNOSIDASE (EUROFUNG)"/>
    <property type="match status" value="1"/>
</dbReference>
<dbReference type="Pfam" id="PF25788">
    <property type="entry name" value="Ig_Rha78A_N"/>
    <property type="match status" value="1"/>
</dbReference>
<comment type="catalytic activity">
    <reaction evidence="1">
        <text>Hydrolysis of terminal non-reducing alpha-L-rhamnose residues in alpha-L-rhamnosides.</text>
        <dbReference type="EC" id="3.2.1.40"/>
    </reaction>
</comment>
<dbReference type="Proteomes" id="UP000184386">
    <property type="component" value="Unassembled WGS sequence"/>
</dbReference>
<sequence length="857" mass="98351">MKGVYLRTEYLENPIGIDKVKPRFYWNCEKGTTQTAYQVYARFEDNTQAWNSGKTASSQMTHITYDGSPLKSRDTVFWKVKLWDQNGREGEWSEEVSFELGILPQDDWQAKWISGNYTPQKNVRYPVDCFSKKFTVDKVIKARLYVTACGIYEGRLNGKHIGNYVHAPGHTDYRKRIQYQVYDVLALLKEGENQLTFELADGWYRGSVGAWGFVNFYGNQTKLLAQLELTYADGKTTSICSNRSFAWSNDGPIRFADTKDGEKVDANMVPSYSGNAIEMVCDIVPCASNNFSIVEKEHFKPSVRKTPSGMILLDFKQNLAGYLKFNFHAKKGQKLFLQFGEMLDVEGEFTQKNIQCVKKDKRTPLQQVMYISKEGENTYKTKYASFGFRYVLVKSEVEIKAEDFTAIAVYSDMKETAKFKCSNALLNQFFESTMWSMKGNSEDVPTDCPTRERHGWTGDAQIFFKTAGYLMDYAPFAKKFIRDMTDRQSKNGKFHQIVPEGGEDPLMRTMNGSVGWADAGVLIPYRFWKLFGDEEILRENYDAMKNYARFMMKRCGKLGFLAKPLYLKGREKKYVVNCGQSYGEWAEPSDVWKLSWKDMASPHPEESTAYTHFVMKHMVEIARVLGKGEDCKIYQRYADGTKLAYQKLVSKKGFSLDTDRQAKLVRPLYMNLLNTEQEKYAKKRLIQAMESYSWRLGTGFLSTPFILYVLAEINIDYAYRLLENEEIPGWLSMPKNGATTIWENWEGDLGDQKNAASLNHYSKGACIEWVIEEMCGIHVKGENEFIIEPKPGGTITFAKAEYQSIYGAVISGWQKKEDQIVYSIRIPSNTIADILLPNGTKQTVKSGEYEYVQNTQI</sequence>
<dbReference type="InterPro" id="IPR013783">
    <property type="entry name" value="Ig-like_fold"/>
</dbReference>
<dbReference type="Gene3D" id="1.50.10.10">
    <property type="match status" value="1"/>
</dbReference>
<evidence type="ECO:0000259" key="5">
    <source>
        <dbReference type="Pfam" id="PF08531"/>
    </source>
</evidence>
<dbReference type="InterPro" id="IPR013737">
    <property type="entry name" value="Bac_rhamnosid_N"/>
</dbReference>
<dbReference type="GO" id="GO:0030596">
    <property type="term" value="F:alpha-L-rhamnosidase activity"/>
    <property type="evidence" value="ECO:0007669"/>
    <property type="project" value="UniProtKB-EC"/>
</dbReference>
<evidence type="ECO:0000256" key="3">
    <source>
        <dbReference type="ARBA" id="ARBA00022801"/>
    </source>
</evidence>
<dbReference type="InterPro" id="IPR016007">
    <property type="entry name" value="Alpha_rhamnosid"/>
</dbReference>
<keyword evidence="3" id="KW-0378">Hydrolase</keyword>
<dbReference type="InterPro" id="IPR035398">
    <property type="entry name" value="Bac_rhamnosid_C"/>
</dbReference>
<evidence type="ECO:0000256" key="2">
    <source>
        <dbReference type="ARBA" id="ARBA00012652"/>
    </source>
</evidence>
<feature type="domain" description="Bacterial alpha-L-rhamnosidase N-terminal" evidence="5">
    <location>
        <begin position="138"/>
        <end position="269"/>
    </location>
</feature>
<dbReference type="SUPFAM" id="SSF48208">
    <property type="entry name" value="Six-hairpin glycosidases"/>
    <property type="match status" value="1"/>
</dbReference>
<dbReference type="Gene3D" id="2.60.120.260">
    <property type="entry name" value="Galactose-binding domain-like"/>
    <property type="match status" value="2"/>
</dbReference>
<dbReference type="PIRSF" id="PIRSF010631">
    <property type="entry name" value="A-rhamnsds"/>
    <property type="match status" value="1"/>
</dbReference>
<dbReference type="Gene3D" id="2.60.40.10">
    <property type="entry name" value="Immunoglobulins"/>
    <property type="match status" value="1"/>
</dbReference>
<gene>
    <name evidence="8" type="ORF">SAMN02745136_05253</name>
</gene>
<evidence type="ECO:0000256" key="1">
    <source>
        <dbReference type="ARBA" id="ARBA00001445"/>
    </source>
</evidence>
<dbReference type="PANTHER" id="PTHR33307:SF6">
    <property type="entry name" value="ALPHA-RHAMNOSIDASE (EUROFUNG)-RELATED"/>
    <property type="match status" value="1"/>
</dbReference>
<evidence type="ECO:0000259" key="6">
    <source>
        <dbReference type="Pfam" id="PF17389"/>
    </source>
</evidence>
<dbReference type="InterPro" id="IPR035396">
    <property type="entry name" value="Bac_rhamnosid6H"/>
</dbReference>
<proteinExistence type="predicted"/>
<dbReference type="STRING" id="1121322.SAMN02745136_05253"/>
<dbReference type="RefSeq" id="WP_073280157.1">
    <property type="nucleotide sequence ID" value="NZ_FRAC01000039.1"/>
</dbReference>
<dbReference type="InterPro" id="IPR008928">
    <property type="entry name" value="6-hairpin_glycosidase_sf"/>
</dbReference>
<protein>
    <recommendedName>
        <fullName evidence="2">alpha-L-rhamnosidase</fullName>
        <ecNumber evidence="2">3.2.1.40</ecNumber>
    </recommendedName>
</protein>
<organism evidence="8 9">
    <name type="scientific">Anaerocolumna jejuensis DSM 15929</name>
    <dbReference type="NCBI Taxonomy" id="1121322"/>
    <lineage>
        <taxon>Bacteria</taxon>
        <taxon>Bacillati</taxon>
        <taxon>Bacillota</taxon>
        <taxon>Clostridia</taxon>
        <taxon>Lachnospirales</taxon>
        <taxon>Lachnospiraceae</taxon>
        <taxon>Anaerocolumna</taxon>
    </lineage>
</organism>
<evidence type="ECO:0000259" key="7">
    <source>
        <dbReference type="Pfam" id="PF17390"/>
    </source>
</evidence>
<dbReference type="InterPro" id="IPR012341">
    <property type="entry name" value="6hp_glycosidase-like_sf"/>
</dbReference>
<accession>A0A1M7BUI4</accession>
<dbReference type="GO" id="GO:0005975">
    <property type="term" value="P:carbohydrate metabolic process"/>
    <property type="evidence" value="ECO:0007669"/>
    <property type="project" value="InterPro"/>
</dbReference>
<feature type="domain" description="Alpha-L-rhamnosidase six-hairpin glycosidase" evidence="6">
    <location>
        <begin position="415"/>
        <end position="772"/>
    </location>
</feature>
<feature type="domain" description="Alpha-L-rhamnosidase concanavalin-like" evidence="4">
    <location>
        <begin position="304"/>
        <end position="410"/>
    </location>
</feature>
<name>A0A1M7BUI4_9FIRM</name>
<evidence type="ECO:0000313" key="8">
    <source>
        <dbReference type="EMBL" id="SHL58641.1"/>
    </source>
</evidence>
<dbReference type="EMBL" id="FRAC01000039">
    <property type="protein sequence ID" value="SHL58641.1"/>
    <property type="molecule type" value="Genomic_DNA"/>
</dbReference>
<dbReference type="Pfam" id="PF17390">
    <property type="entry name" value="Bac_rhamnosid_C"/>
    <property type="match status" value="1"/>
</dbReference>
<feature type="domain" description="Alpha-L-rhamnosidase C-terminal" evidence="7">
    <location>
        <begin position="784"/>
        <end position="847"/>
    </location>
</feature>
<dbReference type="Gene3D" id="2.60.420.10">
    <property type="entry name" value="Maltose phosphorylase, domain 3"/>
    <property type="match status" value="1"/>
</dbReference>